<evidence type="ECO:0000313" key="2">
    <source>
        <dbReference type="EMBL" id="OOF93951.1"/>
    </source>
</evidence>
<organism evidence="2 3">
    <name type="scientific">Aspergillus carbonarius (strain ITEM 5010)</name>
    <dbReference type="NCBI Taxonomy" id="602072"/>
    <lineage>
        <taxon>Eukaryota</taxon>
        <taxon>Fungi</taxon>
        <taxon>Dikarya</taxon>
        <taxon>Ascomycota</taxon>
        <taxon>Pezizomycotina</taxon>
        <taxon>Eurotiomycetes</taxon>
        <taxon>Eurotiomycetidae</taxon>
        <taxon>Eurotiales</taxon>
        <taxon>Aspergillaceae</taxon>
        <taxon>Aspergillus</taxon>
        <taxon>Aspergillus subgen. Circumdati</taxon>
    </lineage>
</organism>
<protein>
    <submittedName>
        <fullName evidence="2">Uncharacterized protein</fullName>
    </submittedName>
</protein>
<feature type="compositionally biased region" description="Polar residues" evidence="1">
    <location>
        <begin position="58"/>
        <end position="80"/>
    </location>
</feature>
<dbReference type="AlphaFoldDB" id="A0A1R3RHJ9"/>
<accession>A0A1R3RHJ9</accession>
<dbReference type="VEuPathDB" id="FungiDB:ASPCADRAFT_209198"/>
<dbReference type="Proteomes" id="UP000188318">
    <property type="component" value="Unassembled WGS sequence"/>
</dbReference>
<name>A0A1R3RHJ9_ASPC5</name>
<keyword evidence="3" id="KW-1185">Reference proteome</keyword>
<proteinExistence type="predicted"/>
<feature type="region of interest" description="Disordered" evidence="1">
    <location>
        <begin position="22"/>
        <end position="42"/>
    </location>
</feature>
<feature type="compositionally biased region" description="Pro residues" evidence="1">
    <location>
        <begin position="23"/>
        <end position="40"/>
    </location>
</feature>
<sequence length="123" mass="13254">MSRIIRATDSFFELATVHSTYPVFPPPNNTPPPTPPPTFPNPHGRINHLRLLDPPNPTTYTSAMQTTLPTPQPDNPTSLVPESGMGRKVGCRKGGKWAIPVPGGHQHPSRSPGSPSAVHLVED</sequence>
<feature type="region of interest" description="Disordered" evidence="1">
    <location>
        <begin position="54"/>
        <end position="123"/>
    </location>
</feature>
<evidence type="ECO:0000256" key="1">
    <source>
        <dbReference type="SAM" id="MobiDB-lite"/>
    </source>
</evidence>
<evidence type="ECO:0000313" key="3">
    <source>
        <dbReference type="Proteomes" id="UP000188318"/>
    </source>
</evidence>
<dbReference type="EMBL" id="KV907503">
    <property type="protein sequence ID" value="OOF93951.1"/>
    <property type="molecule type" value="Genomic_DNA"/>
</dbReference>
<gene>
    <name evidence="2" type="ORF">ASPCADRAFT_209198</name>
</gene>
<reference evidence="3" key="1">
    <citation type="journal article" date="2017" name="Genome Biol.">
        <title>Comparative genomics reveals high biological diversity and specific adaptations in the industrially and medically important fungal genus Aspergillus.</title>
        <authorList>
            <person name="de Vries R.P."/>
            <person name="Riley R."/>
            <person name="Wiebenga A."/>
            <person name="Aguilar-Osorio G."/>
            <person name="Amillis S."/>
            <person name="Uchima C.A."/>
            <person name="Anderluh G."/>
            <person name="Asadollahi M."/>
            <person name="Askin M."/>
            <person name="Barry K."/>
            <person name="Battaglia E."/>
            <person name="Bayram O."/>
            <person name="Benocci T."/>
            <person name="Braus-Stromeyer S.A."/>
            <person name="Caldana C."/>
            <person name="Canovas D."/>
            <person name="Cerqueira G.C."/>
            <person name="Chen F."/>
            <person name="Chen W."/>
            <person name="Choi C."/>
            <person name="Clum A."/>
            <person name="Dos Santos R.A."/>
            <person name="Damasio A.R."/>
            <person name="Diallinas G."/>
            <person name="Emri T."/>
            <person name="Fekete E."/>
            <person name="Flipphi M."/>
            <person name="Freyberg S."/>
            <person name="Gallo A."/>
            <person name="Gournas C."/>
            <person name="Habgood R."/>
            <person name="Hainaut M."/>
            <person name="Harispe M.L."/>
            <person name="Henrissat B."/>
            <person name="Hilden K.S."/>
            <person name="Hope R."/>
            <person name="Hossain A."/>
            <person name="Karabika E."/>
            <person name="Karaffa L."/>
            <person name="Karanyi Z."/>
            <person name="Krasevec N."/>
            <person name="Kuo A."/>
            <person name="Kusch H."/>
            <person name="LaButti K."/>
            <person name="Lagendijk E.L."/>
            <person name="Lapidus A."/>
            <person name="Levasseur A."/>
            <person name="Lindquist E."/>
            <person name="Lipzen A."/>
            <person name="Logrieco A.F."/>
            <person name="MacCabe A."/>
            <person name="Maekelae M.R."/>
            <person name="Malavazi I."/>
            <person name="Melin P."/>
            <person name="Meyer V."/>
            <person name="Mielnichuk N."/>
            <person name="Miskei M."/>
            <person name="Molnar A.P."/>
            <person name="Mule G."/>
            <person name="Ngan C.Y."/>
            <person name="Orejas M."/>
            <person name="Orosz E."/>
            <person name="Ouedraogo J.P."/>
            <person name="Overkamp K.M."/>
            <person name="Park H.-S."/>
            <person name="Perrone G."/>
            <person name="Piumi F."/>
            <person name="Punt P.J."/>
            <person name="Ram A.F."/>
            <person name="Ramon A."/>
            <person name="Rauscher S."/>
            <person name="Record E."/>
            <person name="Riano-Pachon D.M."/>
            <person name="Robert V."/>
            <person name="Roehrig J."/>
            <person name="Ruller R."/>
            <person name="Salamov A."/>
            <person name="Salih N.S."/>
            <person name="Samson R.A."/>
            <person name="Sandor E."/>
            <person name="Sanguinetti M."/>
            <person name="Schuetze T."/>
            <person name="Sepcic K."/>
            <person name="Shelest E."/>
            <person name="Sherlock G."/>
            <person name="Sophianopoulou V."/>
            <person name="Squina F.M."/>
            <person name="Sun H."/>
            <person name="Susca A."/>
            <person name="Todd R.B."/>
            <person name="Tsang A."/>
            <person name="Unkles S.E."/>
            <person name="van de Wiele N."/>
            <person name="van Rossen-Uffink D."/>
            <person name="Oliveira J.V."/>
            <person name="Vesth T.C."/>
            <person name="Visser J."/>
            <person name="Yu J.-H."/>
            <person name="Zhou M."/>
            <person name="Andersen M.R."/>
            <person name="Archer D.B."/>
            <person name="Baker S.E."/>
            <person name="Benoit I."/>
            <person name="Brakhage A.A."/>
            <person name="Braus G.H."/>
            <person name="Fischer R."/>
            <person name="Frisvad J.C."/>
            <person name="Goldman G.H."/>
            <person name="Houbraken J."/>
            <person name="Oakley B."/>
            <person name="Pocsi I."/>
            <person name="Scazzocchio C."/>
            <person name="Seiboth B."/>
            <person name="vanKuyk P.A."/>
            <person name="Wortman J."/>
            <person name="Dyer P.S."/>
            <person name="Grigoriev I.V."/>
        </authorList>
    </citation>
    <scope>NUCLEOTIDE SEQUENCE [LARGE SCALE GENOMIC DNA]</scope>
    <source>
        <strain evidence="3">ITEM 5010</strain>
    </source>
</reference>